<sequence length="65" mass="8039">MSHKKSHNKNIDEFENKDLGYYESKVDSLKKTVKQLEKMNKRKKEVMKLEKKRKKMLKEMKKMHR</sequence>
<dbReference type="PATRIC" id="fig|1353534.3.peg.2805"/>
<keyword evidence="1" id="KW-0175">Coiled coil</keyword>
<keyword evidence="3" id="KW-1185">Reference proteome</keyword>
<gene>
    <name evidence="2" type="ORF">CLRAG_27610</name>
</gene>
<name>A0A1A6AP06_9CLOT</name>
<evidence type="ECO:0000313" key="2">
    <source>
        <dbReference type="EMBL" id="OBR91782.1"/>
    </source>
</evidence>
<comment type="caution">
    <text evidence="2">The sequence shown here is derived from an EMBL/GenBank/DDBJ whole genome shotgun (WGS) entry which is preliminary data.</text>
</comment>
<evidence type="ECO:0000313" key="3">
    <source>
        <dbReference type="Proteomes" id="UP000093954"/>
    </source>
</evidence>
<organism evidence="2 3">
    <name type="scientific">Clostridium ragsdalei P11</name>
    <dbReference type="NCBI Taxonomy" id="1353534"/>
    <lineage>
        <taxon>Bacteria</taxon>
        <taxon>Bacillati</taxon>
        <taxon>Bacillota</taxon>
        <taxon>Clostridia</taxon>
        <taxon>Eubacteriales</taxon>
        <taxon>Clostridiaceae</taxon>
        <taxon>Clostridium</taxon>
    </lineage>
</organism>
<reference evidence="2 3" key="1">
    <citation type="journal article" date="2012" name="Front. Microbiol.">
        <title>Draft Genome Sequence of the Virulent Strain 01-B526 of the Fish Pathogen Aeromonas salmonicida.</title>
        <authorList>
            <person name="Charette S.J."/>
            <person name="Brochu F."/>
            <person name="Boyle B."/>
            <person name="Filion G."/>
            <person name="Tanaka K.H."/>
            <person name="Derome N."/>
        </authorList>
    </citation>
    <scope>NUCLEOTIDE SEQUENCE [LARGE SCALE GENOMIC DNA]</scope>
    <source>
        <strain evidence="2 3">P11</strain>
    </source>
</reference>
<dbReference type="EMBL" id="LROS01000033">
    <property type="protein sequence ID" value="OBR91782.1"/>
    <property type="molecule type" value="Genomic_DNA"/>
</dbReference>
<evidence type="ECO:0000256" key="1">
    <source>
        <dbReference type="SAM" id="Coils"/>
    </source>
</evidence>
<dbReference type="AlphaFoldDB" id="A0A1A6AP06"/>
<proteinExistence type="predicted"/>
<dbReference type="Proteomes" id="UP000093954">
    <property type="component" value="Unassembled WGS sequence"/>
</dbReference>
<protein>
    <submittedName>
        <fullName evidence="2">Uncharacterized protein</fullName>
    </submittedName>
</protein>
<accession>A0A1A6AP06</accession>
<dbReference type="RefSeq" id="WP_065078938.1">
    <property type="nucleotide sequence ID" value="NZ_LROS01000033.1"/>
</dbReference>
<feature type="coiled-coil region" evidence="1">
    <location>
        <begin position="19"/>
        <end position="59"/>
    </location>
</feature>